<gene>
    <name evidence="2" type="ORF">TIFTF001_041250</name>
    <name evidence="1" type="ORF">TIFTF001_043676</name>
</gene>
<evidence type="ECO:0000313" key="2">
    <source>
        <dbReference type="EMBL" id="GMN28948.1"/>
    </source>
</evidence>
<dbReference type="SUPFAM" id="SSF56815">
    <property type="entry name" value="Sec1/munc18-like (SM) proteins"/>
    <property type="match status" value="1"/>
</dbReference>
<dbReference type="EMBL" id="BTGU01002912">
    <property type="protein sequence ID" value="GMN23392.1"/>
    <property type="molecule type" value="Genomic_DNA"/>
</dbReference>
<dbReference type="Proteomes" id="UP001187192">
    <property type="component" value="Unassembled WGS sequence"/>
</dbReference>
<comment type="caution">
    <text evidence="1">The sequence shown here is derived from an EMBL/GenBank/DDBJ whole genome shotgun (WGS) entry which is preliminary data.</text>
</comment>
<evidence type="ECO:0000313" key="1">
    <source>
        <dbReference type="EMBL" id="GMN23392.1"/>
    </source>
</evidence>
<organism evidence="1 3">
    <name type="scientific">Ficus carica</name>
    <name type="common">Common fig</name>
    <dbReference type="NCBI Taxonomy" id="3494"/>
    <lineage>
        <taxon>Eukaryota</taxon>
        <taxon>Viridiplantae</taxon>
        <taxon>Streptophyta</taxon>
        <taxon>Embryophyta</taxon>
        <taxon>Tracheophyta</taxon>
        <taxon>Spermatophyta</taxon>
        <taxon>Magnoliopsida</taxon>
        <taxon>eudicotyledons</taxon>
        <taxon>Gunneridae</taxon>
        <taxon>Pentapetalae</taxon>
        <taxon>rosids</taxon>
        <taxon>fabids</taxon>
        <taxon>Rosales</taxon>
        <taxon>Moraceae</taxon>
        <taxon>Ficeae</taxon>
        <taxon>Ficus</taxon>
    </lineage>
</organism>
<protein>
    <submittedName>
        <fullName evidence="1">Uncharacterized protein</fullName>
    </submittedName>
</protein>
<proteinExistence type="predicted"/>
<dbReference type="AlphaFoldDB" id="A0AA87YUM1"/>
<accession>A0AA87YUM1</accession>
<reference evidence="1" key="1">
    <citation type="submission" date="2023-07" db="EMBL/GenBank/DDBJ databases">
        <title>draft genome sequence of fig (Ficus carica).</title>
        <authorList>
            <person name="Takahashi T."/>
            <person name="Nishimura K."/>
        </authorList>
    </citation>
    <scope>NUCLEOTIDE SEQUENCE</scope>
</reference>
<evidence type="ECO:0000313" key="3">
    <source>
        <dbReference type="Proteomes" id="UP001187192"/>
    </source>
</evidence>
<name>A0AA87YUM1_FICCA</name>
<sequence>MQHQRLKQQDMMQHSLYHHLAVLAAPQNRAFCEGHLFFFSLPISKELIAHIKKDGTVLPRIGAFIEMNLEFFAIDSQGFITNNERALEELFGDEEDTRKGVACLNVMATCIATVFASLRNRAFKTLHVSHLLEGSEWSEGRQQRRIPSELESGERKSKLRISFASLSLSLSGLCL</sequence>
<dbReference type="InterPro" id="IPR036045">
    <property type="entry name" value="Sec1-like_sf"/>
</dbReference>
<dbReference type="EMBL" id="BTGU01001763">
    <property type="protein sequence ID" value="GMN28948.1"/>
    <property type="molecule type" value="Genomic_DNA"/>
</dbReference>
<keyword evidence="3" id="KW-1185">Reference proteome</keyword>